<keyword evidence="2" id="KW-1185">Reference proteome</keyword>
<dbReference type="AlphaFoldDB" id="A0A849VU09"/>
<evidence type="ECO:0008006" key="3">
    <source>
        <dbReference type="Google" id="ProtNLM"/>
    </source>
</evidence>
<proteinExistence type="predicted"/>
<comment type="caution">
    <text evidence="1">The sequence shown here is derived from an EMBL/GenBank/DDBJ whole genome shotgun (WGS) entry which is preliminary data.</text>
</comment>
<name>A0A849VU09_9HYPH</name>
<reference evidence="1 2" key="1">
    <citation type="submission" date="2020-05" db="EMBL/GenBank/DDBJ databases">
        <authorList>
            <person name="Kim M.K."/>
        </authorList>
    </citation>
    <scope>NUCLEOTIDE SEQUENCE [LARGE SCALE GENOMIC DNA]</scope>
    <source>
        <strain evidence="1 2">BT25</strain>
    </source>
</reference>
<evidence type="ECO:0000313" key="2">
    <source>
        <dbReference type="Proteomes" id="UP000550508"/>
    </source>
</evidence>
<organism evidence="1 2">
    <name type="scientific">Phyllobacterium pellucidum</name>
    <dbReference type="NCBI Taxonomy" id="2740464"/>
    <lineage>
        <taxon>Bacteria</taxon>
        <taxon>Pseudomonadati</taxon>
        <taxon>Pseudomonadota</taxon>
        <taxon>Alphaproteobacteria</taxon>
        <taxon>Hyphomicrobiales</taxon>
        <taxon>Phyllobacteriaceae</taxon>
        <taxon>Phyllobacterium</taxon>
    </lineage>
</organism>
<protein>
    <recommendedName>
        <fullName evidence="3">Lipoprotein</fullName>
    </recommendedName>
</protein>
<dbReference type="EMBL" id="JABUMX010000002">
    <property type="protein sequence ID" value="NTS31333.1"/>
    <property type="molecule type" value="Genomic_DNA"/>
</dbReference>
<accession>A0A849VU09</accession>
<dbReference type="RefSeq" id="WP_174207974.1">
    <property type="nucleotide sequence ID" value="NZ_JABUMX010000002.1"/>
</dbReference>
<dbReference type="Proteomes" id="UP000550508">
    <property type="component" value="Unassembled WGS sequence"/>
</dbReference>
<evidence type="ECO:0000313" key="1">
    <source>
        <dbReference type="EMBL" id="NTS31333.1"/>
    </source>
</evidence>
<gene>
    <name evidence="1" type="ORF">HQ945_08705</name>
</gene>
<dbReference type="PROSITE" id="PS51257">
    <property type="entry name" value="PROKAR_LIPOPROTEIN"/>
    <property type="match status" value="1"/>
</dbReference>
<sequence>MSMRSALYSMIAMALLSGCVPSELSTTKEGSGSAKVSAKAGQETGLAGFYKVNGDCSGRNPGSLKVVTEPAHGTVRIQRFTGNPTYASGHFLAKCNSHKVPQLGLFYRPAPGFVGSDRVVVAAKAAGSDVYGYVTFHIEVAN</sequence>